<keyword evidence="8" id="KW-1185">Reference proteome</keyword>
<evidence type="ECO:0000256" key="1">
    <source>
        <dbReference type="ARBA" id="ARBA00008609"/>
    </source>
</evidence>
<evidence type="ECO:0000259" key="4">
    <source>
        <dbReference type="Pfam" id="PF01571"/>
    </source>
</evidence>
<feature type="domain" description="GCVT N-terminal" evidence="4">
    <location>
        <begin position="422"/>
        <end position="700"/>
    </location>
</feature>
<organism evidence="7 8">
    <name type="scientific">Marivibrio halodurans</name>
    <dbReference type="NCBI Taxonomy" id="2039722"/>
    <lineage>
        <taxon>Bacteria</taxon>
        <taxon>Pseudomonadati</taxon>
        <taxon>Pseudomonadota</taxon>
        <taxon>Alphaproteobacteria</taxon>
        <taxon>Rhodospirillales</taxon>
        <taxon>Rhodospirillaceae</taxon>
        <taxon>Marivibrio</taxon>
    </lineage>
</organism>
<dbReference type="SUPFAM" id="SSF101790">
    <property type="entry name" value="Aminomethyltransferase beta-barrel domain"/>
    <property type="match status" value="1"/>
</dbReference>
<dbReference type="Gene3D" id="2.40.30.110">
    <property type="entry name" value="Aminomethyltransferase beta-barrel domains"/>
    <property type="match status" value="1"/>
</dbReference>
<dbReference type="AlphaFoldDB" id="A0A8J7UZ80"/>
<dbReference type="InterPro" id="IPR027266">
    <property type="entry name" value="TrmE/GcvT-like"/>
</dbReference>
<dbReference type="PANTHER" id="PTHR43757:SF15">
    <property type="entry name" value="PYRUVATE DEHYDROGENASE PHOSPHATASE REGULATORY SUBUNIT, MITOCHONDRIAL-LIKE"/>
    <property type="match status" value="1"/>
</dbReference>
<dbReference type="InterPro" id="IPR013977">
    <property type="entry name" value="GcvT_C"/>
</dbReference>
<dbReference type="Proteomes" id="UP000672602">
    <property type="component" value="Unassembled WGS sequence"/>
</dbReference>
<dbReference type="Gene3D" id="3.50.50.60">
    <property type="entry name" value="FAD/NAD(P)-binding domain"/>
    <property type="match status" value="1"/>
</dbReference>
<evidence type="ECO:0000313" key="7">
    <source>
        <dbReference type="EMBL" id="MBP5855406.1"/>
    </source>
</evidence>
<evidence type="ECO:0000259" key="5">
    <source>
        <dbReference type="Pfam" id="PF08669"/>
    </source>
</evidence>
<dbReference type="Pfam" id="PF16350">
    <property type="entry name" value="FAO_M"/>
    <property type="match status" value="1"/>
</dbReference>
<dbReference type="InterPro" id="IPR029043">
    <property type="entry name" value="GcvT/YgfZ_C"/>
</dbReference>
<comment type="caution">
    <text evidence="7">The sequence shown here is derived from an EMBL/GenBank/DDBJ whole genome shotgun (WGS) entry which is preliminary data.</text>
</comment>
<dbReference type="SUPFAM" id="SSF51905">
    <property type="entry name" value="FAD/NAD(P)-binding domain"/>
    <property type="match status" value="1"/>
</dbReference>
<evidence type="ECO:0000259" key="3">
    <source>
        <dbReference type="Pfam" id="PF01266"/>
    </source>
</evidence>
<dbReference type="Gene3D" id="3.30.1360.120">
    <property type="entry name" value="Probable tRNA modification gtpase trme, domain 1"/>
    <property type="match status" value="1"/>
</dbReference>
<dbReference type="Pfam" id="PF08669">
    <property type="entry name" value="GCV_T_C"/>
    <property type="match status" value="1"/>
</dbReference>
<dbReference type="GO" id="GO:0016491">
    <property type="term" value="F:oxidoreductase activity"/>
    <property type="evidence" value="ECO:0007669"/>
    <property type="project" value="UniProtKB-KW"/>
</dbReference>
<evidence type="ECO:0000259" key="6">
    <source>
        <dbReference type="Pfam" id="PF16350"/>
    </source>
</evidence>
<dbReference type="InterPro" id="IPR006076">
    <property type="entry name" value="FAD-dep_OxRdtase"/>
</dbReference>
<feature type="domain" description="FAD dependent oxidoreductase" evidence="3">
    <location>
        <begin position="6"/>
        <end position="362"/>
    </location>
</feature>
<dbReference type="EMBL" id="JAGMWN010000001">
    <property type="protein sequence ID" value="MBP5855406.1"/>
    <property type="molecule type" value="Genomic_DNA"/>
</dbReference>
<keyword evidence="2" id="KW-0560">Oxidoreductase</keyword>
<dbReference type="PANTHER" id="PTHR43757">
    <property type="entry name" value="AMINOMETHYLTRANSFERASE"/>
    <property type="match status" value="1"/>
</dbReference>
<reference evidence="7" key="1">
    <citation type="submission" date="2021-04" db="EMBL/GenBank/DDBJ databases">
        <authorList>
            <person name="Zhang D.-C."/>
        </authorList>
    </citation>
    <scope>NUCLEOTIDE SEQUENCE</scope>
    <source>
        <strain evidence="7">CGMCC 1.15697</strain>
    </source>
</reference>
<evidence type="ECO:0000256" key="2">
    <source>
        <dbReference type="ARBA" id="ARBA00023002"/>
    </source>
</evidence>
<accession>A0A8J7UZ80</accession>
<dbReference type="SUPFAM" id="SSF54373">
    <property type="entry name" value="FAD-linked reductases, C-terminal domain"/>
    <property type="match status" value="1"/>
</dbReference>
<gene>
    <name evidence="7" type="ORF">KAJ83_00160</name>
</gene>
<dbReference type="Gene3D" id="3.30.70.1400">
    <property type="entry name" value="Aminomethyltransferase beta-barrel domains"/>
    <property type="match status" value="1"/>
</dbReference>
<name>A0A8J7UZ80_9PROT</name>
<dbReference type="InterPro" id="IPR032503">
    <property type="entry name" value="FAO_M"/>
</dbReference>
<protein>
    <submittedName>
        <fullName evidence="7">FAD-dependent oxidoreductase</fullName>
    </submittedName>
</protein>
<proteinExistence type="inferred from homology"/>
<dbReference type="Gene3D" id="3.30.9.10">
    <property type="entry name" value="D-Amino Acid Oxidase, subunit A, domain 2"/>
    <property type="match status" value="1"/>
</dbReference>
<comment type="similarity">
    <text evidence="1">Belongs to the GcvT family.</text>
</comment>
<sequence>MPQSVDVAIIGGGVAGASIAYHLTKIGITDVALFERKQLTCGTTWHAAGLVGQLRATRNMTELAKYTSELFAELEAETGQATGFKQNGSISLALTDARFEELKRGASMGRNFGLEVEVLGPSEVATLYPSVSLDGAVGGVFLPKDGQTNPIDTTAALAKGARMRGASIFEETAVTRILVENGRAVGVETARGPVRAGTVVICGGMWSRDLGGDIGVSLPLHAAEHFYIVTEPVPGLSTDLPVLRVPDEYSYYKEDAGKILLGCFEPEAKPWGMDGIPKDFSFDSLPEDFDHFEPILEKAVERMPALAEAGIQLFFNGPESFTPDDRYLVGETPEVRDLFVACGFNSIGIQSSGGVGRVMADWIRDRHPPIDLSDVDVRRLHPFQSNRRYLRDRTTETLGLLYAMHWPHHQMRTARGARRGPLHERFLAAGAVMGEAMGWERPNWYAPDGVERTYRYSYGRQNWFPHAQAECEVTRDAVALYDQTSFAKFRVQGRDALAVLNRLCANDVDKPVGALTYTQWLNARGGIEADLTVIRTGENDFLVITAAGAQVRDLAWLTRHIPSDAHCFATDVTSGINQIALMGPNSRALLSTLAPDTDWSTAAFPFGAMREIEIGYAKLQAGRVSYVGELGWELYIPGEFAAHVHDTILEAGAAHGLRHAGMHAMNACRVEKGFRHWGHDIADEDSPLQAGLGFAVAWDKPGGFIGRDALLTQKEAGVPTRRLVQIMLEQDDAATPLMLHEEPILRDGAIVGATTSGAWGHRLGKSLAMGYVACPDGVTKDWLEAGSWEVEIAWARHPAKVQLRPWYDPKSERMRG</sequence>
<dbReference type="InterPro" id="IPR028896">
    <property type="entry name" value="GcvT/YgfZ/DmdA"/>
</dbReference>
<dbReference type="InterPro" id="IPR036188">
    <property type="entry name" value="FAD/NAD-bd_sf"/>
</dbReference>
<feature type="domain" description="Aminomethyltransferase C-terminal" evidence="5">
    <location>
        <begin position="721"/>
        <end position="808"/>
    </location>
</feature>
<evidence type="ECO:0000313" key="8">
    <source>
        <dbReference type="Proteomes" id="UP000672602"/>
    </source>
</evidence>
<dbReference type="Pfam" id="PF01266">
    <property type="entry name" value="DAO"/>
    <property type="match status" value="1"/>
</dbReference>
<dbReference type="Pfam" id="PF01571">
    <property type="entry name" value="GCV_T"/>
    <property type="match status" value="1"/>
</dbReference>
<feature type="domain" description="FAD dependent oxidoreductase central" evidence="6">
    <location>
        <begin position="367"/>
        <end position="419"/>
    </location>
</feature>
<dbReference type="InterPro" id="IPR006222">
    <property type="entry name" value="GCVT_N"/>
</dbReference>
<dbReference type="SUPFAM" id="SSF103025">
    <property type="entry name" value="Folate-binding domain"/>
    <property type="match status" value="1"/>
</dbReference>